<dbReference type="AlphaFoldDB" id="A0A2S7SYE8"/>
<evidence type="ECO:0000313" key="2">
    <source>
        <dbReference type="EMBL" id="PQJ11973.1"/>
    </source>
</evidence>
<dbReference type="OrthoDB" id="962439at2"/>
<feature type="transmembrane region" description="Helical" evidence="1">
    <location>
        <begin position="72"/>
        <end position="91"/>
    </location>
</feature>
<dbReference type="Proteomes" id="UP000239872">
    <property type="component" value="Unassembled WGS sequence"/>
</dbReference>
<protein>
    <submittedName>
        <fullName evidence="2">Uncharacterized protein</fullName>
    </submittedName>
</protein>
<dbReference type="RefSeq" id="WP_105038853.1">
    <property type="nucleotide sequence ID" value="NZ_PPSL01000002.1"/>
</dbReference>
<organism evidence="2 3">
    <name type="scientific">Flavipsychrobacter stenotrophus</name>
    <dbReference type="NCBI Taxonomy" id="2077091"/>
    <lineage>
        <taxon>Bacteria</taxon>
        <taxon>Pseudomonadati</taxon>
        <taxon>Bacteroidota</taxon>
        <taxon>Chitinophagia</taxon>
        <taxon>Chitinophagales</taxon>
        <taxon>Chitinophagaceae</taxon>
        <taxon>Flavipsychrobacter</taxon>
    </lineage>
</organism>
<proteinExistence type="predicted"/>
<keyword evidence="3" id="KW-1185">Reference proteome</keyword>
<dbReference type="EMBL" id="PPSL01000002">
    <property type="protein sequence ID" value="PQJ11973.1"/>
    <property type="molecule type" value="Genomic_DNA"/>
</dbReference>
<evidence type="ECO:0000313" key="3">
    <source>
        <dbReference type="Proteomes" id="UP000239872"/>
    </source>
</evidence>
<keyword evidence="1" id="KW-0812">Transmembrane</keyword>
<accession>A0A2S7SYE8</accession>
<keyword evidence="1" id="KW-1133">Transmembrane helix</keyword>
<evidence type="ECO:0000256" key="1">
    <source>
        <dbReference type="SAM" id="Phobius"/>
    </source>
</evidence>
<gene>
    <name evidence="2" type="ORF">CJD36_009280</name>
</gene>
<reference evidence="2 3" key="1">
    <citation type="submission" date="2018-01" db="EMBL/GenBank/DDBJ databases">
        <title>A novel member of the phylum Bacteroidetes isolated from glacier ice.</title>
        <authorList>
            <person name="Liu Q."/>
            <person name="Xin Y.-H."/>
        </authorList>
    </citation>
    <scope>NUCLEOTIDE SEQUENCE [LARGE SCALE GENOMIC DNA]</scope>
    <source>
        <strain evidence="2 3">RB1R16</strain>
    </source>
</reference>
<comment type="caution">
    <text evidence="2">The sequence shown here is derived from an EMBL/GenBank/DDBJ whole genome shotgun (WGS) entry which is preliminary data.</text>
</comment>
<keyword evidence="1" id="KW-0472">Membrane</keyword>
<name>A0A2S7SYE8_9BACT</name>
<feature type="transmembrane region" description="Helical" evidence="1">
    <location>
        <begin position="21"/>
        <end position="52"/>
    </location>
</feature>
<sequence length="93" mass="10527">MSTETNVKTPKTIPGPFNKMIYAAFTLLGLFFFIVKGSVSEGLMYIGLALVFDPFDQTVTWKQRPFYQKAWLIAHLVLALILFALMIILPVTK</sequence>